<feature type="compositionally biased region" description="Basic and acidic residues" evidence="1">
    <location>
        <begin position="66"/>
        <end position="75"/>
    </location>
</feature>
<dbReference type="AlphaFoldDB" id="A0A8D8EVH1"/>
<dbReference type="EMBL" id="HBUE01009574">
    <property type="protein sequence ID" value="CAG6447658.1"/>
    <property type="molecule type" value="Transcribed_RNA"/>
</dbReference>
<organism evidence="2">
    <name type="scientific">Culex pipiens</name>
    <name type="common">House mosquito</name>
    <dbReference type="NCBI Taxonomy" id="7175"/>
    <lineage>
        <taxon>Eukaryota</taxon>
        <taxon>Metazoa</taxon>
        <taxon>Ecdysozoa</taxon>
        <taxon>Arthropoda</taxon>
        <taxon>Hexapoda</taxon>
        <taxon>Insecta</taxon>
        <taxon>Pterygota</taxon>
        <taxon>Neoptera</taxon>
        <taxon>Endopterygota</taxon>
        <taxon>Diptera</taxon>
        <taxon>Nematocera</taxon>
        <taxon>Culicoidea</taxon>
        <taxon>Culicidae</taxon>
        <taxon>Culicinae</taxon>
        <taxon>Culicini</taxon>
        <taxon>Culex</taxon>
        <taxon>Culex</taxon>
    </lineage>
</organism>
<proteinExistence type="predicted"/>
<evidence type="ECO:0000313" key="2">
    <source>
        <dbReference type="EMBL" id="CAG6447658.1"/>
    </source>
</evidence>
<reference evidence="2" key="1">
    <citation type="submission" date="2021-05" db="EMBL/GenBank/DDBJ databases">
        <authorList>
            <person name="Alioto T."/>
            <person name="Alioto T."/>
            <person name="Gomez Garrido J."/>
        </authorList>
    </citation>
    <scope>NUCLEOTIDE SEQUENCE</scope>
</reference>
<feature type="region of interest" description="Disordered" evidence="1">
    <location>
        <begin position="45"/>
        <end position="80"/>
    </location>
</feature>
<feature type="region of interest" description="Disordered" evidence="1">
    <location>
        <begin position="1"/>
        <end position="29"/>
    </location>
</feature>
<feature type="compositionally biased region" description="Polar residues" evidence="1">
    <location>
        <begin position="1"/>
        <end position="10"/>
    </location>
</feature>
<feature type="compositionally biased region" description="Basic residues" evidence="1">
    <location>
        <begin position="47"/>
        <end position="64"/>
    </location>
</feature>
<protein>
    <submittedName>
        <fullName evidence="2">(northern house mosquito) hypothetical protein</fullName>
    </submittedName>
</protein>
<name>A0A8D8EVH1_CULPI</name>
<sequence>MVRYQSQGKSGSVPDHQPAAFPTSQCHDQGSKCGHRWGYGFAGEIHRPHHPRGRQLQRSHHAGRNLRTDPADRQRGQRVRRYPLHQRKVIVRQSSVRHDPNNQTHDTAHTHSHMIRFVTWSPRSVILIVFFLFSHDVRQNHFSSTINRVSIGS</sequence>
<evidence type="ECO:0000256" key="1">
    <source>
        <dbReference type="SAM" id="MobiDB-lite"/>
    </source>
</evidence>
<accession>A0A8D8EVH1</accession>